<organism evidence="6 7">
    <name type="scientific">Paenibacillus aceris</name>
    <dbReference type="NCBI Taxonomy" id="869555"/>
    <lineage>
        <taxon>Bacteria</taxon>
        <taxon>Bacillati</taxon>
        <taxon>Bacillota</taxon>
        <taxon>Bacilli</taxon>
        <taxon>Bacillales</taxon>
        <taxon>Paenibacillaceae</taxon>
        <taxon>Paenibacillus</taxon>
    </lineage>
</organism>
<evidence type="ECO:0000256" key="3">
    <source>
        <dbReference type="ARBA" id="ARBA00023004"/>
    </source>
</evidence>
<dbReference type="SUPFAM" id="SSF50022">
    <property type="entry name" value="ISP domain"/>
    <property type="match status" value="1"/>
</dbReference>
<evidence type="ECO:0000313" key="6">
    <source>
        <dbReference type="EMBL" id="MBP1966363.1"/>
    </source>
</evidence>
<keyword evidence="1" id="KW-0001">2Fe-2S</keyword>
<feature type="domain" description="Rieske" evidence="5">
    <location>
        <begin position="28"/>
        <end position="96"/>
    </location>
</feature>
<evidence type="ECO:0000259" key="5">
    <source>
        <dbReference type="PROSITE" id="PS51296"/>
    </source>
</evidence>
<keyword evidence="2" id="KW-0479">Metal-binding</keyword>
<name>A0ABS4I625_9BACL</name>
<evidence type="ECO:0000256" key="4">
    <source>
        <dbReference type="ARBA" id="ARBA00023014"/>
    </source>
</evidence>
<dbReference type="InterPro" id="IPR036922">
    <property type="entry name" value="Rieske_2Fe-2S_sf"/>
</dbReference>
<keyword evidence="7" id="KW-1185">Reference proteome</keyword>
<accession>A0ABS4I625</accession>
<gene>
    <name evidence="6" type="ORF">J2Z65_005622</name>
</gene>
<dbReference type="CDD" id="cd03467">
    <property type="entry name" value="Rieske"/>
    <property type="match status" value="1"/>
</dbReference>
<evidence type="ECO:0000313" key="7">
    <source>
        <dbReference type="Proteomes" id="UP001519344"/>
    </source>
</evidence>
<comment type="caution">
    <text evidence="6">The sequence shown here is derived from an EMBL/GenBank/DDBJ whole genome shotgun (WGS) entry which is preliminary data.</text>
</comment>
<keyword evidence="4" id="KW-0411">Iron-sulfur</keyword>
<dbReference type="Pfam" id="PF00355">
    <property type="entry name" value="Rieske"/>
    <property type="match status" value="1"/>
</dbReference>
<dbReference type="PROSITE" id="PS51296">
    <property type="entry name" value="RIESKE"/>
    <property type="match status" value="1"/>
</dbReference>
<reference evidence="6 7" key="1">
    <citation type="submission" date="2021-03" db="EMBL/GenBank/DDBJ databases">
        <title>Genomic Encyclopedia of Type Strains, Phase IV (KMG-IV): sequencing the most valuable type-strain genomes for metagenomic binning, comparative biology and taxonomic classification.</title>
        <authorList>
            <person name="Goeker M."/>
        </authorList>
    </citation>
    <scope>NUCLEOTIDE SEQUENCE [LARGE SCALE GENOMIC DNA]</scope>
    <source>
        <strain evidence="6 7">DSM 24950</strain>
    </source>
</reference>
<dbReference type="Gene3D" id="2.102.10.10">
    <property type="entry name" value="Rieske [2Fe-2S] iron-sulphur domain"/>
    <property type="match status" value="1"/>
</dbReference>
<evidence type="ECO:0000256" key="2">
    <source>
        <dbReference type="ARBA" id="ARBA00022723"/>
    </source>
</evidence>
<keyword evidence="3" id="KW-0408">Iron</keyword>
<dbReference type="EMBL" id="JAGGKV010000020">
    <property type="protein sequence ID" value="MBP1966363.1"/>
    <property type="molecule type" value="Genomic_DNA"/>
</dbReference>
<sequence>MKEVLLGPEESFTKLPAEIVHEKNLYWLIQAEDQETYRLVSGRCPHAGAIVEAEKGEFVCSMHGWTFDLHSGACLNVPTKSLTAYDVVVKEGQLFARL</sequence>
<proteinExistence type="predicted"/>
<dbReference type="InterPro" id="IPR017941">
    <property type="entry name" value="Rieske_2Fe-2S"/>
</dbReference>
<evidence type="ECO:0000256" key="1">
    <source>
        <dbReference type="ARBA" id="ARBA00022714"/>
    </source>
</evidence>
<dbReference type="RefSeq" id="WP_167066051.1">
    <property type="nucleotide sequence ID" value="NZ_JAAOZR010000044.1"/>
</dbReference>
<dbReference type="Proteomes" id="UP001519344">
    <property type="component" value="Unassembled WGS sequence"/>
</dbReference>
<protein>
    <submittedName>
        <fullName evidence="6">Nitrite reductase/ring-hydroxylating ferredoxin subunit</fullName>
    </submittedName>
</protein>